<organism evidence="1 2">
    <name type="scientific">Aspergillus avenaceus</name>
    <dbReference type="NCBI Taxonomy" id="36643"/>
    <lineage>
        <taxon>Eukaryota</taxon>
        <taxon>Fungi</taxon>
        <taxon>Dikarya</taxon>
        <taxon>Ascomycota</taxon>
        <taxon>Pezizomycotina</taxon>
        <taxon>Eurotiomycetes</taxon>
        <taxon>Eurotiomycetidae</taxon>
        <taxon>Eurotiales</taxon>
        <taxon>Aspergillaceae</taxon>
        <taxon>Aspergillus</taxon>
        <taxon>Aspergillus subgen. Circumdati</taxon>
    </lineage>
</organism>
<reference evidence="1 2" key="1">
    <citation type="submission" date="2019-04" db="EMBL/GenBank/DDBJ databases">
        <title>Friends and foes A comparative genomics study of 23 Aspergillus species from section Flavi.</title>
        <authorList>
            <consortium name="DOE Joint Genome Institute"/>
            <person name="Kjaerbolling I."/>
            <person name="Vesth T."/>
            <person name="Frisvad J.C."/>
            <person name="Nybo J.L."/>
            <person name="Theobald S."/>
            <person name="Kildgaard S."/>
            <person name="Isbrandt T."/>
            <person name="Kuo A."/>
            <person name="Sato A."/>
            <person name="Lyhne E.K."/>
            <person name="Kogle M.E."/>
            <person name="Wiebenga A."/>
            <person name="Kun R.S."/>
            <person name="Lubbers R.J."/>
            <person name="Makela M.R."/>
            <person name="Barry K."/>
            <person name="Chovatia M."/>
            <person name="Clum A."/>
            <person name="Daum C."/>
            <person name="Haridas S."/>
            <person name="He G."/>
            <person name="LaButti K."/>
            <person name="Lipzen A."/>
            <person name="Mondo S."/>
            <person name="Riley R."/>
            <person name="Salamov A."/>
            <person name="Simmons B.A."/>
            <person name="Magnuson J.K."/>
            <person name="Henrissat B."/>
            <person name="Mortensen U.H."/>
            <person name="Larsen T.O."/>
            <person name="Devries R.P."/>
            <person name="Grigoriev I.V."/>
            <person name="Machida M."/>
            <person name="Baker S.E."/>
            <person name="Andersen M.R."/>
        </authorList>
    </citation>
    <scope>NUCLEOTIDE SEQUENCE [LARGE SCALE GENOMIC DNA]</scope>
    <source>
        <strain evidence="1 2">IBT 18842</strain>
    </source>
</reference>
<dbReference type="EMBL" id="ML742030">
    <property type="protein sequence ID" value="KAE8154319.1"/>
    <property type="molecule type" value="Genomic_DNA"/>
</dbReference>
<evidence type="ECO:0000313" key="1">
    <source>
        <dbReference type="EMBL" id="KAE8154319.1"/>
    </source>
</evidence>
<dbReference type="AlphaFoldDB" id="A0A5N6U7D0"/>
<name>A0A5N6U7D0_ASPAV</name>
<proteinExistence type="predicted"/>
<dbReference type="Gene3D" id="3.30.70.100">
    <property type="match status" value="2"/>
</dbReference>
<dbReference type="PANTHER" id="PTHR42052">
    <property type="entry name" value="ABM DOMAIN-CONTAINING PROTEIN"/>
    <property type="match status" value="1"/>
</dbReference>
<dbReference type="OrthoDB" id="3542212at2759"/>
<gene>
    <name evidence="1" type="ORF">BDV25DRAFT_136012</name>
</gene>
<evidence type="ECO:0008006" key="3">
    <source>
        <dbReference type="Google" id="ProtNLM"/>
    </source>
</evidence>
<dbReference type="Proteomes" id="UP000325780">
    <property type="component" value="Unassembled WGS sequence"/>
</dbReference>
<keyword evidence="2" id="KW-1185">Reference proteome</keyword>
<evidence type="ECO:0000313" key="2">
    <source>
        <dbReference type="Proteomes" id="UP000325780"/>
    </source>
</evidence>
<accession>A0A5N6U7D0</accession>
<sequence length="212" mass="23807">MDTTKQPVTELALLRIKPYVDAAVIRPTLSAAAKAQAEYSTFPVHLLQQIEDPACIYLLGGWRSVSVHMDDWIPSDTNQGLLASLKDKLDVEWVIHVNIDPTPSLTESDEGIPLNAPTIAIERYFIAPGRTNDFVDTFYSNKNRLKEYIAPHIMKGGRRLDPITGHEFLFFSGWDTAQDHLEFAKSEGFKGFEQMTKFLDGVDIKHASVWGS</sequence>
<dbReference type="PANTHER" id="PTHR42052:SF1">
    <property type="entry name" value="ABM DOMAIN-CONTAINING PROTEIN"/>
    <property type="match status" value="1"/>
</dbReference>
<protein>
    <recommendedName>
        <fullName evidence="3">EthD domain-containing protein</fullName>
    </recommendedName>
</protein>